<dbReference type="Gene3D" id="1.10.3680.10">
    <property type="entry name" value="TerB-like"/>
    <property type="match status" value="1"/>
</dbReference>
<reference evidence="2" key="1">
    <citation type="submission" date="2020-11" db="EMBL/GenBank/DDBJ databases">
        <title>Bacterial whole genome sequence for Panacibacter sp. DH6.</title>
        <authorList>
            <person name="Le V."/>
            <person name="Ko S."/>
            <person name="Ahn C.-Y."/>
            <person name="Oh H.-M."/>
        </authorList>
    </citation>
    <scope>NUCLEOTIDE SEQUENCE</scope>
    <source>
        <strain evidence="2">DH6</strain>
    </source>
</reference>
<evidence type="ECO:0000259" key="1">
    <source>
        <dbReference type="Pfam" id="PF05099"/>
    </source>
</evidence>
<feature type="domain" description="Co-chaperone DjlA N-terminal" evidence="1">
    <location>
        <begin position="11"/>
        <end position="119"/>
    </location>
</feature>
<gene>
    <name evidence="2" type="ORF">I5907_07635</name>
</gene>
<accession>A0A931E6D6</accession>
<sequence>MITTGITTKEEAICHLFLHCCYKDGDFKEKELDFVSGLFVALDLHATLNFKEQVVQYRNYKNLITDEHEYLTALVKQINPVHAYALYSYCAEIVLSDARLELLEEKLLQTLGGILDISTDMQQSFTALITQRKAVELEKIF</sequence>
<name>A0A931E6D6_9BACT</name>
<proteinExistence type="predicted"/>
<organism evidence="2 3">
    <name type="scientific">Panacibacter microcysteis</name>
    <dbReference type="NCBI Taxonomy" id="2793269"/>
    <lineage>
        <taxon>Bacteria</taxon>
        <taxon>Pseudomonadati</taxon>
        <taxon>Bacteroidota</taxon>
        <taxon>Chitinophagia</taxon>
        <taxon>Chitinophagales</taxon>
        <taxon>Chitinophagaceae</taxon>
        <taxon>Panacibacter</taxon>
    </lineage>
</organism>
<comment type="caution">
    <text evidence="2">The sequence shown here is derived from an EMBL/GenBank/DDBJ whole genome shotgun (WGS) entry which is preliminary data.</text>
</comment>
<dbReference type="SUPFAM" id="SSF158682">
    <property type="entry name" value="TerB-like"/>
    <property type="match status" value="1"/>
</dbReference>
<protein>
    <recommendedName>
        <fullName evidence="1">Co-chaperone DjlA N-terminal domain-containing protein</fullName>
    </recommendedName>
</protein>
<dbReference type="Proteomes" id="UP000628448">
    <property type="component" value="Unassembled WGS sequence"/>
</dbReference>
<evidence type="ECO:0000313" key="2">
    <source>
        <dbReference type="EMBL" id="MBG9376100.1"/>
    </source>
</evidence>
<dbReference type="RefSeq" id="WP_196990122.1">
    <property type="nucleotide sequence ID" value="NZ_JADWYR010000001.1"/>
</dbReference>
<dbReference type="InterPro" id="IPR007791">
    <property type="entry name" value="DjlA_N"/>
</dbReference>
<keyword evidence="3" id="KW-1185">Reference proteome</keyword>
<dbReference type="AlphaFoldDB" id="A0A931E6D6"/>
<dbReference type="InterPro" id="IPR029024">
    <property type="entry name" value="TerB-like"/>
</dbReference>
<dbReference type="EMBL" id="JADWYR010000001">
    <property type="protein sequence ID" value="MBG9376100.1"/>
    <property type="molecule type" value="Genomic_DNA"/>
</dbReference>
<evidence type="ECO:0000313" key="3">
    <source>
        <dbReference type="Proteomes" id="UP000628448"/>
    </source>
</evidence>
<dbReference type="Pfam" id="PF05099">
    <property type="entry name" value="TerB"/>
    <property type="match status" value="1"/>
</dbReference>